<sequence length="384" mass="42584">LITNKKLEPSLCSIFDCVNGLKGFLTLGKELLLLHELEENGVWKKLLKSDYEVGLSEFVTHFANVHSDFRKQLFENIVIFFKKHYVGQINSATVVLAALVGRCKDDTEFLTAIITHLLPRCTYKEARVRKQALIGLANLKDSYTDELESKAPAILSCLTSAIEDQDEDVAAQGLRSLTAILDVFSIKTVQPTLINIIFRTKPFMDSTSDGMREGSFALFGGLTRFGVDDYSHNFVEQIHSNMVGLICHSNDPNDAVSQASMDAFKKIAAYLNNQSLIDALNESGIGKANYLSLISKLAPILVVDFKDNMTTYLHAVISYMDSRWGEIKGNSVLLAAKLIQALPVETRQTLDVDAVVAEILKQLSSKSARVRQRTAKALSFLTKI</sequence>
<gene>
    <name evidence="2" type="ORF">RFI_18701</name>
</gene>
<dbReference type="InterPro" id="IPR055406">
    <property type="entry name" value="HEAT_Maestro"/>
</dbReference>
<dbReference type="PANTHER" id="PTHR23120:SF0">
    <property type="entry name" value="MAESTRO HEAT-LIKE REPEAT FAMILY MEMBER 1"/>
    <property type="match status" value="1"/>
</dbReference>
<dbReference type="Gene3D" id="1.25.10.10">
    <property type="entry name" value="Leucine-rich Repeat Variant"/>
    <property type="match status" value="1"/>
</dbReference>
<name>X6MXL4_RETFI</name>
<dbReference type="InterPro" id="IPR045206">
    <property type="entry name" value="Maestro_heat-like_prot"/>
</dbReference>
<accession>X6MXL4</accession>
<dbReference type="PANTHER" id="PTHR23120">
    <property type="entry name" value="MAESTRO-RELATED HEAT DOMAIN-CONTAINING"/>
    <property type="match status" value="1"/>
</dbReference>
<feature type="non-terminal residue" evidence="2">
    <location>
        <position position="1"/>
    </location>
</feature>
<dbReference type="EMBL" id="ASPP01014728">
    <property type="protein sequence ID" value="ETO18564.1"/>
    <property type="molecule type" value="Genomic_DNA"/>
</dbReference>
<organism evidence="2 3">
    <name type="scientific">Reticulomyxa filosa</name>
    <dbReference type="NCBI Taxonomy" id="46433"/>
    <lineage>
        <taxon>Eukaryota</taxon>
        <taxon>Sar</taxon>
        <taxon>Rhizaria</taxon>
        <taxon>Retaria</taxon>
        <taxon>Foraminifera</taxon>
        <taxon>Monothalamids</taxon>
        <taxon>Reticulomyxidae</taxon>
        <taxon>Reticulomyxa</taxon>
    </lineage>
</organism>
<dbReference type="Pfam" id="PF23227">
    <property type="entry name" value="HEAT_MROH2B_C"/>
    <property type="match status" value="1"/>
</dbReference>
<proteinExistence type="predicted"/>
<dbReference type="GO" id="GO:0005737">
    <property type="term" value="C:cytoplasm"/>
    <property type="evidence" value="ECO:0007669"/>
    <property type="project" value="TreeGrafter"/>
</dbReference>
<dbReference type="Proteomes" id="UP000023152">
    <property type="component" value="Unassembled WGS sequence"/>
</dbReference>
<dbReference type="OrthoDB" id="1884734at2759"/>
<comment type="caution">
    <text evidence="2">The sequence shown here is derived from an EMBL/GenBank/DDBJ whole genome shotgun (WGS) entry which is preliminary data.</text>
</comment>
<evidence type="ECO:0000313" key="2">
    <source>
        <dbReference type="EMBL" id="ETO18564.1"/>
    </source>
</evidence>
<protein>
    <recommendedName>
        <fullName evidence="1">Maestro/Maestro-like HEAT-repeats domain-containing protein</fullName>
    </recommendedName>
</protein>
<evidence type="ECO:0000259" key="1">
    <source>
        <dbReference type="Pfam" id="PF23227"/>
    </source>
</evidence>
<evidence type="ECO:0000313" key="3">
    <source>
        <dbReference type="Proteomes" id="UP000023152"/>
    </source>
</evidence>
<reference evidence="2 3" key="1">
    <citation type="journal article" date="2013" name="Curr. Biol.">
        <title>The Genome of the Foraminiferan Reticulomyxa filosa.</title>
        <authorList>
            <person name="Glockner G."/>
            <person name="Hulsmann N."/>
            <person name="Schleicher M."/>
            <person name="Noegel A.A."/>
            <person name="Eichinger L."/>
            <person name="Gallinger C."/>
            <person name="Pawlowski J."/>
            <person name="Sierra R."/>
            <person name="Euteneuer U."/>
            <person name="Pillet L."/>
            <person name="Moustafa A."/>
            <person name="Platzer M."/>
            <person name="Groth M."/>
            <person name="Szafranski K."/>
            <person name="Schliwa M."/>
        </authorList>
    </citation>
    <scope>NUCLEOTIDE SEQUENCE [LARGE SCALE GENOMIC DNA]</scope>
</reference>
<dbReference type="InterPro" id="IPR011989">
    <property type="entry name" value="ARM-like"/>
</dbReference>
<dbReference type="InterPro" id="IPR016024">
    <property type="entry name" value="ARM-type_fold"/>
</dbReference>
<feature type="domain" description="Maestro/Maestro-like HEAT-repeats" evidence="1">
    <location>
        <begin position="114"/>
        <end position="381"/>
    </location>
</feature>
<dbReference type="AlphaFoldDB" id="X6MXL4"/>
<keyword evidence="3" id="KW-1185">Reference proteome</keyword>
<dbReference type="SUPFAM" id="SSF48371">
    <property type="entry name" value="ARM repeat"/>
    <property type="match status" value="1"/>
</dbReference>